<evidence type="ECO:0000256" key="2">
    <source>
        <dbReference type="ARBA" id="ARBA00010701"/>
    </source>
</evidence>
<reference evidence="6 7" key="1">
    <citation type="journal article" date="2022" name="Nat. Ecol. Evol.">
        <title>A masculinizing supergene underlies an exaggerated male reproductive morph in a spider.</title>
        <authorList>
            <person name="Hendrickx F."/>
            <person name="De Corte Z."/>
            <person name="Sonet G."/>
            <person name="Van Belleghem S.M."/>
            <person name="Kostlbacher S."/>
            <person name="Vangestel C."/>
        </authorList>
    </citation>
    <scope>NUCLEOTIDE SEQUENCE [LARGE SCALE GENOMIC DNA]</scope>
    <source>
        <strain evidence="6">W744_W776</strain>
    </source>
</reference>
<evidence type="ECO:0000313" key="6">
    <source>
        <dbReference type="EMBL" id="KAG8177984.1"/>
    </source>
</evidence>
<organism evidence="6 7">
    <name type="scientific">Oedothorax gibbosus</name>
    <dbReference type="NCBI Taxonomy" id="931172"/>
    <lineage>
        <taxon>Eukaryota</taxon>
        <taxon>Metazoa</taxon>
        <taxon>Ecdysozoa</taxon>
        <taxon>Arthropoda</taxon>
        <taxon>Chelicerata</taxon>
        <taxon>Arachnida</taxon>
        <taxon>Araneae</taxon>
        <taxon>Araneomorphae</taxon>
        <taxon>Entelegynae</taxon>
        <taxon>Araneoidea</taxon>
        <taxon>Linyphiidae</taxon>
        <taxon>Erigoninae</taxon>
        <taxon>Oedothorax</taxon>
    </lineage>
</organism>
<dbReference type="EMBL" id="JAFNEN010000729">
    <property type="protein sequence ID" value="KAG8177984.1"/>
    <property type="molecule type" value="Genomic_DNA"/>
</dbReference>
<comment type="caution">
    <text evidence="6">The sequence shown here is derived from an EMBL/GenBank/DDBJ whole genome shotgun (WGS) entry which is preliminary data.</text>
</comment>
<dbReference type="CDD" id="cd00707">
    <property type="entry name" value="Pancreat_lipase_like"/>
    <property type="match status" value="1"/>
</dbReference>
<comment type="subcellular location">
    <subcellularLocation>
        <location evidence="1">Secreted</location>
    </subcellularLocation>
</comment>
<evidence type="ECO:0000259" key="5">
    <source>
        <dbReference type="Pfam" id="PF00151"/>
    </source>
</evidence>
<gene>
    <name evidence="6" type="ORF">JTE90_010880</name>
</gene>
<keyword evidence="7" id="KW-1185">Reference proteome</keyword>
<dbReference type="GO" id="GO:0016298">
    <property type="term" value="F:lipase activity"/>
    <property type="evidence" value="ECO:0007669"/>
    <property type="project" value="InterPro"/>
</dbReference>
<dbReference type="SUPFAM" id="SSF53474">
    <property type="entry name" value="alpha/beta-Hydrolases"/>
    <property type="match status" value="1"/>
</dbReference>
<name>A0AAV6U315_9ARAC</name>
<dbReference type="Proteomes" id="UP000827092">
    <property type="component" value="Unassembled WGS sequence"/>
</dbReference>
<evidence type="ECO:0000256" key="3">
    <source>
        <dbReference type="ARBA" id="ARBA00022525"/>
    </source>
</evidence>
<evidence type="ECO:0000256" key="4">
    <source>
        <dbReference type="RuleBase" id="RU004262"/>
    </source>
</evidence>
<feature type="domain" description="Lipase" evidence="5">
    <location>
        <begin position="67"/>
        <end position="374"/>
    </location>
</feature>
<dbReference type="InterPro" id="IPR013818">
    <property type="entry name" value="Lipase"/>
</dbReference>
<dbReference type="GO" id="GO:0005615">
    <property type="term" value="C:extracellular space"/>
    <property type="evidence" value="ECO:0007669"/>
    <property type="project" value="TreeGrafter"/>
</dbReference>
<dbReference type="PANTHER" id="PTHR11610:SF178">
    <property type="entry name" value="LIPASE MEMBER H-A-LIKE PROTEIN"/>
    <property type="match status" value="1"/>
</dbReference>
<dbReference type="Pfam" id="PF00151">
    <property type="entry name" value="Lipase"/>
    <property type="match status" value="1"/>
</dbReference>
<dbReference type="InterPro" id="IPR029058">
    <property type="entry name" value="AB_hydrolase_fold"/>
</dbReference>
<protein>
    <recommendedName>
        <fullName evidence="5">Lipase domain-containing protein</fullName>
    </recommendedName>
</protein>
<dbReference type="InterPro" id="IPR000734">
    <property type="entry name" value="TAG_lipase"/>
</dbReference>
<dbReference type="PANTHER" id="PTHR11610">
    <property type="entry name" value="LIPASE"/>
    <property type="match status" value="1"/>
</dbReference>
<comment type="similarity">
    <text evidence="2 4">Belongs to the AB hydrolase superfamily. Lipase family.</text>
</comment>
<evidence type="ECO:0000313" key="7">
    <source>
        <dbReference type="Proteomes" id="UP000827092"/>
    </source>
</evidence>
<keyword evidence="3" id="KW-0964">Secreted</keyword>
<dbReference type="InterPro" id="IPR033906">
    <property type="entry name" value="Lipase_N"/>
</dbReference>
<dbReference type="AlphaFoldDB" id="A0AAV6U315"/>
<dbReference type="Gene3D" id="3.40.50.1820">
    <property type="entry name" value="alpha/beta hydrolase"/>
    <property type="match status" value="1"/>
</dbReference>
<proteinExistence type="inferred from homology"/>
<sequence>MKKIKLFELFVVGGVILTQVKGQGILGLIGSLVGTITDDVYSLGSVVSSLCLSPPFEADGCEGTDEGTTEAFLFTRRNSRSPEFLHLCDWSLPNNTNFDPRDRTEIFVHGWLDGVCRSEWMREMKEELLKRGSFNVILIDWTWGNGLEYNTGAKNVYVVRKHLATLIQNIMRKSGVGAENFHLVGHSFGGQIVGLAGKIVPNLRRITALDPALAPFRNRPAFQRLDRSDAVLVDVIHTNGGSRPGETLGDIQPLGDADFYPNGGREQESCKTNIIPSLLKLDVPYAAFLLLPEFCSHLQSIQYYKASINPTECLFIGVQCPDYASFESGLCNSCGRNNARCAVMGMDYEYEPHPAPRKRRPRKYYLDTTLNYPYCKRDN</sequence>
<evidence type="ECO:0000256" key="1">
    <source>
        <dbReference type="ARBA" id="ARBA00004613"/>
    </source>
</evidence>
<dbReference type="GO" id="GO:0016042">
    <property type="term" value="P:lipid catabolic process"/>
    <property type="evidence" value="ECO:0007669"/>
    <property type="project" value="TreeGrafter"/>
</dbReference>
<dbReference type="PRINTS" id="PR00821">
    <property type="entry name" value="TAGLIPASE"/>
</dbReference>
<accession>A0AAV6U315</accession>